<dbReference type="InterPro" id="IPR013785">
    <property type="entry name" value="Aldolase_TIM"/>
</dbReference>
<dbReference type="PANTHER" id="PTHR11228">
    <property type="entry name" value="RADICAL SAM DOMAIN PROTEIN"/>
    <property type="match status" value="1"/>
</dbReference>
<dbReference type="SFLD" id="SFLDG01067">
    <property type="entry name" value="SPASM/twitch_domain_containing"/>
    <property type="match status" value="1"/>
</dbReference>
<dbReference type="AlphaFoldDB" id="D7DRY9"/>
<dbReference type="InterPro" id="IPR006638">
    <property type="entry name" value="Elp3/MiaA/NifB-like_rSAM"/>
</dbReference>
<dbReference type="InParanoid" id="D7DRY9"/>
<feature type="domain" description="Radical SAM core" evidence="7">
    <location>
        <begin position="32"/>
        <end position="260"/>
    </location>
</feature>
<dbReference type="GO" id="GO:0046872">
    <property type="term" value="F:metal ion binding"/>
    <property type="evidence" value="ECO:0007669"/>
    <property type="project" value="UniProtKB-KW"/>
</dbReference>
<evidence type="ECO:0000313" key="9">
    <source>
        <dbReference type="Proteomes" id="UP000007722"/>
    </source>
</evidence>
<dbReference type="eggNOG" id="arCOG00938">
    <property type="taxonomic scope" value="Archaea"/>
</dbReference>
<dbReference type="InterPro" id="IPR034391">
    <property type="entry name" value="AdoMet-like_SPASM_containing"/>
</dbReference>
<dbReference type="SFLD" id="SFLDS00029">
    <property type="entry name" value="Radical_SAM"/>
    <property type="match status" value="1"/>
</dbReference>
<dbReference type="InterPro" id="IPR058240">
    <property type="entry name" value="rSAM_sf"/>
</dbReference>
<dbReference type="Proteomes" id="UP000007722">
    <property type="component" value="Chromosome"/>
</dbReference>
<keyword evidence="6" id="KW-0411">Iron-sulfur</keyword>
<dbReference type="STRING" id="456320.Mvol_0239"/>
<organism evidence="8 9">
    <name type="scientific">Methanococcus voltae (strain ATCC BAA-1334 / A3)</name>
    <dbReference type="NCBI Taxonomy" id="456320"/>
    <lineage>
        <taxon>Archaea</taxon>
        <taxon>Methanobacteriati</taxon>
        <taxon>Methanobacteriota</taxon>
        <taxon>Methanomada group</taxon>
        <taxon>Methanococci</taxon>
        <taxon>Methanococcales</taxon>
        <taxon>Methanococcaceae</taxon>
        <taxon>Methanococcus</taxon>
    </lineage>
</organism>
<protein>
    <submittedName>
        <fullName evidence="8">Radical SAM domain protein</fullName>
    </submittedName>
</protein>
<dbReference type="GO" id="GO:0051536">
    <property type="term" value="F:iron-sulfur cluster binding"/>
    <property type="evidence" value="ECO:0007669"/>
    <property type="project" value="UniProtKB-KW"/>
</dbReference>
<evidence type="ECO:0000256" key="6">
    <source>
        <dbReference type="ARBA" id="ARBA00023014"/>
    </source>
</evidence>
<accession>D7DRY9</accession>
<dbReference type="PANTHER" id="PTHR11228:SF7">
    <property type="entry name" value="PQQA PEPTIDE CYCLASE"/>
    <property type="match status" value="1"/>
</dbReference>
<dbReference type="SUPFAM" id="SSF102114">
    <property type="entry name" value="Radical SAM enzymes"/>
    <property type="match status" value="1"/>
</dbReference>
<sequence>MGTLIRKIYNRKVDLTLGKCAYDVLLPVLNNKKPKKPLFIKIETVNYCNSQCKYCPHPTMTREKGLIDDELFKKVVKELVNWGVKAVHLTNFGETLLDPKIAERIDYIKELDDEIYITIISNGFALSDKNIDKLLNSKLDELQISFDGFSKEHYEFYRTPFKYENIKEKIIKTVSERNKRNSKMVIKLNTIYDPEEISEQKLKEFTDSWNSVNGINIQKLHNWSSEEANNNVNGCIDVYQYMTILRNGDVVPCCLDFDGKIKLGNCNENTIQEIWENKKYKNFRNLVSKDIKSIDLCKNCMMAKNKERPYYALIQCRL</sequence>
<dbReference type="PROSITE" id="PS51918">
    <property type="entry name" value="RADICAL_SAM"/>
    <property type="match status" value="1"/>
</dbReference>
<keyword evidence="2" id="KW-0004">4Fe-4S</keyword>
<gene>
    <name evidence="8" type="ordered locus">Mvol_0239</name>
</gene>
<dbReference type="CDD" id="cd01335">
    <property type="entry name" value="Radical_SAM"/>
    <property type="match status" value="1"/>
</dbReference>
<dbReference type="InterPro" id="IPR023885">
    <property type="entry name" value="4Fe4S-binding_SPASM_dom"/>
</dbReference>
<proteinExistence type="predicted"/>
<evidence type="ECO:0000256" key="1">
    <source>
        <dbReference type="ARBA" id="ARBA00001966"/>
    </source>
</evidence>
<dbReference type="CDD" id="cd21109">
    <property type="entry name" value="SPASM"/>
    <property type="match status" value="1"/>
</dbReference>
<dbReference type="InterPro" id="IPR050377">
    <property type="entry name" value="Radical_SAM_PqqE_MftC-like"/>
</dbReference>
<name>D7DRY9_METV3</name>
<dbReference type="Pfam" id="PF13186">
    <property type="entry name" value="SPASM"/>
    <property type="match status" value="1"/>
</dbReference>
<dbReference type="GO" id="GO:0003824">
    <property type="term" value="F:catalytic activity"/>
    <property type="evidence" value="ECO:0007669"/>
    <property type="project" value="InterPro"/>
</dbReference>
<keyword evidence="5" id="KW-0408">Iron</keyword>
<reference evidence="8 9" key="1">
    <citation type="submission" date="2010-05" db="EMBL/GenBank/DDBJ databases">
        <title>Complete sequence of Methanococcus voltae A3.</title>
        <authorList>
            <consortium name="US DOE Joint Genome Institute"/>
            <person name="Lucas S."/>
            <person name="Copeland A."/>
            <person name="Lapidus A."/>
            <person name="Cheng J.-F."/>
            <person name="Bruce D."/>
            <person name="Goodwin L."/>
            <person name="Pitluck S."/>
            <person name="Lowry S."/>
            <person name="Clum A."/>
            <person name="Land M."/>
            <person name="Hauser L."/>
            <person name="Kyrpides N."/>
            <person name="Mikhailova N."/>
            <person name="Whitman W.B."/>
            <person name="Woyke T."/>
        </authorList>
    </citation>
    <scope>NUCLEOTIDE SEQUENCE [LARGE SCALE GENOMIC DNA]</scope>
    <source>
        <strain evidence="9">ATCC BAA-1334 / A3</strain>
    </source>
</reference>
<keyword evidence="4" id="KW-0479">Metal-binding</keyword>
<keyword evidence="3" id="KW-0949">S-adenosyl-L-methionine</keyword>
<dbReference type="KEGG" id="mvo:Mvol_0239"/>
<dbReference type="SMART" id="SM00729">
    <property type="entry name" value="Elp3"/>
    <property type="match status" value="1"/>
</dbReference>
<evidence type="ECO:0000256" key="2">
    <source>
        <dbReference type="ARBA" id="ARBA00022485"/>
    </source>
</evidence>
<dbReference type="InterPro" id="IPR007197">
    <property type="entry name" value="rSAM"/>
</dbReference>
<dbReference type="EMBL" id="CP002057">
    <property type="protein sequence ID" value="ADI35899.1"/>
    <property type="molecule type" value="Genomic_DNA"/>
</dbReference>
<evidence type="ECO:0000313" key="8">
    <source>
        <dbReference type="EMBL" id="ADI35899.1"/>
    </source>
</evidence>
<evidence type="ECO:0000259" key="7">
    <source>
        <dbReference type="PROSITE" id="PS51918"/>
    </source>
</evidence>
<dbReference type="Pfam" id="PF04055">
    <property type="entry name" value="Radical_SAM"/>
    <property type="match status" value="1"/>
</dbReference>
<evidence type="ECO:0000256" key="4">
    <source>
        <dbReference type="ARBA" id="ARBA00022723"/>
    </source>
</evidence>
<dbReference type="Gene3D" id="3.20.20.70">
    <property type="entry name" value="Aldolase class I"/>
    <property type="match status" value="1"/>
</dbReference>
<evidence type="ECO:0000256" key="3">
    <source>
        <dbReference type="ARBA" id="ARBA00022691"/>
    </source>
</evidence>
<dbReference type="HOGENOM" id="CLU_009273_1_2_2"/>
<comment type="cofactor">
    <cofactor evidence="1">
        <name>[4Fe-4S] cluster</name>
        <dbReference type="ChEBI" id="CHEBI:49883"/>
    </cofactor>
</comment>
<keyword evidence="9" id="KW-1185">Reference proteome</keyword>
<dbReference type="SFLD" id="SFLDG01387">
    <property type="entry name" value="BtrN-like_SPASM_domain_contain"/>
    <property type="match status" value="1"/>
</dbReference>
<evidence type="ECO:0000256" key="5">
    <source>
        <dbReference type="ARBA" id="ARBA00023004"/>
    </source>
</evidence>